<sequence>MLVLPKTRLMILKYFSTYEQINSGNILMKNDSSCKIVIHNLKKNLISLSTLQANDCKYSSLGQDFWVEVVSTTYYLVNKSPTSTINFQAPKETWELVEALKGQKVIDCKWVFKKKGAMLNSNDFRYKVQLVTKGYNQVNVLIIMKSFLMSLSITLYMFCYLLLPHII</sequence>
<name>A0A7I8IIW9_SPIIN</name>
<evidence type="ECO:0000313" key="3">
    <source>
        <dbReference type="EMBL" id="CAA2618061.1"/>
    </source>
</evidence>
<dbReference type="Pfam" id="PF07727">
    <property type="entry name" value="RVT_2"/>
    <property type="match status" value="1"/>
</dbReference>
<keyword evidence="1" id="KW-0472">Membrane</keyword>
<dbReference type="EMBL" id="CACRZD030000003">
    <property type="protein sequence ID" value="CAA6657758.1"/>
    <property type="molecule type" value="Genomic_DNA"/>
</dbReference>
<protein>
    <recommendedName>
        <fullName evidence="2">Reverse transcriptase Ty1/copia-type domain-containing protein</fullName>
    </recommendedName>
</protein>
<keyword evidence="1" id="KW-0812">Transmembrane</keyword>
<feature type="transmembrane region" description="Helical" evidence="1">
    <location>
        <begin position="142"/>
        <end position="163"/>
    </location>
</feature>
<feature type="domain" description="Reverse transcriptase Ty1/copia-type" evidence="2">
    <location>
        <begin position="92"/>
        <end position="139"/>
    </location>
</feature>
<gene>
    <name evidence="3" type="ORF">SI7747_03004222</name>
</gene>
<evidence type="ECO:0000313" key="4">
    <source>
        <dbReference type="Proteomes" id="UP001189122"/>
    </source>
</evidence>
<dbReference type="InterPro" id="IPR013103">
    <property type="entry name" value="RVT_2"/>
</dbReference>
<dbReference type="EMBL" id="LR743590">
    <property type="protein sequence ID" value="CAA2618061.1"/>
    <property type="molecule type" value="Genomic_DNA"/>
</dbReference>
<keyword evidence="4" id="KW-1185">Reference proteome</keyword>
<dbReference type="AlphaFoldDB" id="A0A7I8IIW9"/>
<evidence type="ECO:0000259" key="2">
    <source>
        <dbReference type="Pfam" id="PF07727"/>
    </source>
</evidence>
<accession>A0A7I8IIW9</accession>
<reference evidence="3 4" key="1">
    <citation type="submission" date="2019-12" db="EMBL/GenBank/DDBJ databases">
        <authorList>
            <person name="Scholz U."/>
            <person name="Mascher M."/>
            <person name="Fiebig A."/>
        </authorList>
    </citation>
    <scope>NUCLEOTIDE SEQUENCE</scope>
</reference>
<keyword evidence="1" id="KW-1133">Transmembrane helix</keyword>
<dbReference type="Proteomes" id="UP001189122">
    <property type="component" value="Unassembled WGS sequence"/>
</dbReference>
<proteinExistence type="predicted"/>
<organism evidence="3">
    <name type="scientific">Spirodela intermedia</name>
    <name type="common">Intermediate duckweed</name>
    <dbReference type="NCBI Taxonomy" id="51605"/>
    <lineage>
        <taxon>Eukaryota</taxon>
        <taxon>Viridiplantae</taxon>
        <taxon>Streptophyta</taxon>
        <taxon>Embryophyta</taxon>
        <taxon>Tracheophyta</taxon>
        <taxon>Spermatophyta</taxon>
        <taxon>Magnoliopsida</taxon>
        <taxon>Liliopsida</taxon>
        <taxon>Araceae</taxon>
        <taxon>Lemnoideae</taxon>
        <taxon>Spirodela</taxon>
    </lineage>
</organism>
<evidence type="ECO:0000256" key="1">
    <source>
        <dbReference type="SAM" id="Phobius"/>
    </source>
</evidence>